<dbReference type="Pfam" id="PF02321">
    <property type="entry name" value="OEP"/>
    <property type="match status" value="2"/>
</dbReference>
<dbReference type="EMBL" id="QEAS01000013">
    <property type="protein sequence ID" value="PWG79641.1"/>
    <property type="molecule type" value="Genomic_DNA"/>
</dbReference>
<dbReference type="GO" id="GO:0015562">
    <property type="term" value="F:efflux transmembrane transporter activity"/>
    <property type="evidence" value="ECO:0007669"/>
    <property type="project" value="InterPro"/>
</dbReference>
<keyword evidence="2" id="KW-0449">Lipoprotein</keyword>
<evidence type="ECO:0000313" key="3">
    <source>
        <dbReference type="EMBL" id="PWG79641.1"/>
    </source>
</evidence>
<dbReference type="NCBIfam" id="TIGR01845">
    <property type="entry name" value="outer_NodT"/>
    <property type="match status" value="1"/>
</dbReference>
<dbReference type="Proteomes" id="UP000245647">
    <property type="component" value="Unassembled WGS sequence"/>
</dbReference>
<evidence type="ECO:0000256" key="1">
    <source>
        <dbReference type="ARBA" id="ARBA00007613"/>
    </source>
</evidence>
<comment type="caution">
    <text evidence="3">The sequence shown here is derived from an EMBL/GenBank/DDBJ whole genome shotgun (WGS) entry which is preliminary data.</text>
</comment>
<dbReference type="SUPFAM" id="SSF56954">
    <property type="entry name" value="Outer membrane efflux proteins (OEP)"/>
    <property type="match status" value="1"/>
</dbReference>
<dbReference type="InterPro" id="IPR010131">
    <property type="entry name" value="MdtP/NodT-like"/>
</dbReference>
<sequence length="478" mass="54394">MNIRIIITVFFISIVFSNCKTLKTSPLPELKLPEAYEGKYDSLQVLRPDRSDFFRDTLLLSLIDSALKNNPDMLIATERIEMARAVLRQSRAAVLPSVDAVVSAGVEKFGDYTLDGVGNYDTNLSGNIHGDRRIPDPTPNFFLGLRSNWELDLWKKLRHRKKAAVARFLGSNKGRQLVSTMLTAQVASAYYELTAFDNKLKVIRKNIELQEQALELSRVQKLGGRATELAVKQFEAQLYNTKSLEHTVIQQIAETENYLNFLLGRYPQEVKRYRLVSELKLPEKLFKGLPSQMLLNRPDIQQAELELVASESETRASRAAFFPSLVLTPFMGYNSFRAEVLFNPSSLAWGVVGGVTGPLFNRREIRSTYERVLAERKTAFYSYQKTVLDGFREVSSFLSGMDNFRKVYDQREREFQTLKEAVGISRDLYLAGRASYLEIITAQRNMLEAELQMIEARKSVFLTSVDLYRAVGGGLERN</sequence>
<dbReference type="RefSeq" id="WP_109416885.1">
    <property type="nucleotide sequence ID" value="NZ_QEAS01000013.1"/>
</dbReference>
<comment type="similarity">
    <text evidence="1 2">Belongs to the outer membrane factor (OMF) (TC 1.B.17) family.</text>
</comment>
<dbReference type="OrthoDB" id="9770517at2"/>
<dbReference type="Gene3D" id="1.20.1600.10">
    <property type="entry name" value="Outer membrane efflux proteins (OEP)"/>
    <property type="match status" value="1"/>
</dbReference>
<dbReference type="GO" id="GO:0005886">
    <property type="term" value="C:plasma membrane"/>
    <property type="evidence" value="ECO:0007669"/>
    <property type="project" value="UniProtKB-SubCell"/>
</dbReference>
<comment type="subcellular location">
    <subcellularLocation>
        <location evidence="2">Cell membrane</location>
        <topology evidence="2">Lipid-anchor</topology>
    </subcellularLocation>
</comment>
<keyword evidence="2" id="KW-0472">Membrane</keyword>
<dbReference type="AlphaFoldDB" id="A0A2U2PE12"/>
<name>A0A2U2PE12_9SPHI</name>
<proteinExistence type="inferred from homology"/>
<evidence type="ECO:0000256" key="2">
    <source>
        <dbReference type="RuleBase" id="RU362097"/>
    </source>
</evidence>
<dbReference type="InterPro" id="IPR003423">
    <property type="entry name" value="OMP_efflux"/>
</dbReference>
<dbReference type="PANTHER" id="PTHR30203:SF30">
    <property type="entry name" value="OUTER MEMBRANE PROTEIN-RELATED"/>
    <property type="match status" value="1"/>
</dbReference>
<accession>A0A2U2PE12</accession>
<keyword evidence="2" id="KW-1134">Transmembrane beta strand</keyword>
<gene>
    <name evidence="3" type="ORF">DDR33_16410</name>
</gene>
<keyword evidence="4" id="KW-1185">Reference proteome</keyword>
<evidence type="ECO:0000313" key="4">
    <source>
        <dbReference type="Proteomes" id="UP000245647"/>
    </source>
</evidence>
<dbReference type="PANTHER" id="PTHR30203">
    <property type="entry name" value="OUTER MEMBRANE CATION EFFLUX PROTEIN"/>
    <property type="match status" value="1"/>
</dbReference>
<organism evidence="3 4">
    <name type="scientific">Pararcticibacter amylolyticus</name>
    <dbReference type="NCBI Taxonomy" id="2173175"/>
    <lineage>
        <taxon>Bacteria</taxon>
        <taxon>Pseudomonadati</taxon>
        <taxon>Bacteroidota</taxon>
        <taxon>Sphingobacteriia</taxon>
        <taxon>Sphingobacteriales</taxon>
        <taxon>Sphingobacteriaceae</taxon>
        <taxon>Pararcticibacter</taxon>
    </lineage>
</organism>
<dbReference type="Gene3D" id="2.20.200.10">
    <property type="entry name" value="Outer membrane efflux proteins (OEP)"/>
    <property type="match status" value="1"/>
</dbReference>
<keyword evidence="2" id="KW-0812">Transmembrane</keyword>
<keyword evidence="2" id="KW-0564">Palmitate</keyword>
<reference evidence="3 4" key="1">
    <citation type="submission" date="2018-04" db="EMBL/GenBank/DDBJ databases">
        <title>Pedobacter chongqingensis sp. nov., isolated from a rottenly hemp rope.</title>
        <authorList>
            <person name="Cai Y."/>
        </authorList>
    </citation>
    <scope>NUCLEOTIDE SEQUENCE [LARGE SCALE GENOMIC DNA]</scope>
    <source>
        <strain evidence="3 4">FJ4-8</strain>
    </source>
</reference>
<protein>
    <submittedName>
        <fullName evidence="3">RND transporter</fullName>
    </submittedName>
</protein>